<name>A0A654LV88_9ARCH</name>
<sequence>MDEINYFLQTGNKKIVNIQVVKDIDAGVTGVINIFFYEDGADFTF</sequence>
<dbReference type="GeneID" id="60421249"/>
<organism evidence="1 2">
    <name type="scientific">Candidatus Nitrosocosmicus oleophilus</name>
    <dbReference type="NCBI Taxonomy" id="1353260"/>
    <lineage>
        <taxon>Archaea</taxon>
        <taxon>Nitrososphaerota</taxon>
        <taxon>Nitrososphaeria</taxon>
        <taxon>Nitrososphaerales</taxon>
        <taxon>Nitrososphaeraceae</taxon>
        <taxon>Candidatus Nitrosocosmicus</taxon>
    </lineage>
</organism>
<evidence type="ECO:0000313" key="2">
    <source>
        <dbReference type="Proteomes" id="UP000058925"/>
    </source>
</evidence>
<reference evidence="2" key="1">
    <citation type="submission" date="2015-10" db="EMBL/GenBank/DDBJ databases">
        <title>Niche specialization of a soil ammonia-oxidizing archaeon, Candidatus Nitrosocosmicus oleophilus.</title>
        <authorList>
            <person name="Jung M.-Y."/>
            <person name="Rhee S.-K."/>
        </authorList>
    </citation>
    <scope>NUCLEOTIDE SEQUENCE [LARGE SCALE GENOMIC DNA]</scope>
    <source>
        <strain evidence="2">MY3</strain>
    </source>
</reference>
<gene>
    <name evidence="1" type="ORF">NMY3_01159</name>
</gene>
<dbReference type="AlphaFoldDB" id="A0A654LV88"/>
<dbReference type="EMBL" id="CP012850">
    <property type="protein sequence ID" value="ALI35364.1"/>
    <property type="molecule type" value="Genomic_DNA"/>
</dbReference>
<protein>
    <submittedName>
        <fullName evidence="1">Uncharacterized protein</fullName>
    </submittedName>
</protein>
<dbReference type="KEGG" id="taa:NMY3_01159"/>
<evidence type="ECO:0000313" key="1">
    <source>
        <dbReference type="EMBL" id="ALI35364.1"/>
    </source>
</evidence>
<keyword evidence="2" id="KW-1185">Reference proteome</keyword>
<accession>A0A654LV88</accession>
<proteinExistence type="predicted"/>
<dbReference type="Proteomes" id="UP000058925">
    <property type="component" value="Chromosome"/>
</dbReference>
<dbReference type="RefSeq" id="WP_196817846.1">
    <property type="nucleotide sequence ID" value="NZ_CP012850.1"/>
</dbReference>